<feature type="transmembrane region" description="Helical" evidence="1">
    <location>
        <begin position="46"/>
        <end position="67"/>
    </location>
</feature>
<dbReference type="RefSeq" id="WP_015557935.1">
    <property type="nucleotide sequence ID" value="NC_021039.1"/>
</dbReference>
<keyword evidence="1" id="KW-0472">Membrane</keyword>
<keyword evidence="1" id="KW-1133">Transmembrane helix</keyword>
<dbReference type="BioCyc" id="RCHA213810:RUM_RS04095-MONOMER"/>
<keyword evidence="1" id="KW-0812">Transmembrane</keyword>
<dbReference type="GeneID" id="83155627"/>
<protein>
    <submittedName>
        <fullName evidence="2">Uncharacterized protein</fullName>
    </submittedName>
</protein>
<keyword evidence="3" id="KW-1185">Reference proteome</keyword>
<reference evidence="2" key="2">
    <citation type="submission" date="2010-03" db="EMBL/GenBank/DDBJ databases">
        <authorList>
            <person name="Pajon A."/>
        </authorList>
    </citation>
    <scope>NUCLEOTIDE SEQUENCE</scope>
    <source>
        <strain evidence="2">Type strain: 18P13</strain>
    </source>
</reference>
<evidence type="ECO:0000256" key="1">
    <source>
        <dbReference type="SAM" id="Phobius"/>
    </source>
</evidence>
<reference evidence="2" key="1">
    <citation type="submission" date="2010-03" db="EMBL/GenBank/DDBJ databases">
        <title>The genome sequence of Ruminococcus sp. 18P13.</title>
        <authorList>
            <consortium name="metaHIT consortium -- http://www.metahit.eu/"/>
            <person name="Pajon A."/>
            <person name="Turner K."/>
            <person name="Parkhill J."/>
            <person name="Bernalier A."/>
        </authorList>
    </citation>
    <scope>NUCLEOTIDE SEQUENCE [LARGE SCALE GENOMIC DNA]</scope>
    <source>
        <strain evidence="2">Type strain: 18P13</strain>
    </source>
</reference>
<gene>
    <name evidence="2" type="ordered locus">RUM_08480</name>
</gene>
<sequence>MKETQWERAEDCPEDALEQARQQEDALFAQALEKQQRKAEAPYSDIIVTQCMLCVGLCLGVLIWNYFAPEAALHWLAYCREQLHQLWRPELLEPFLRLDLPVYA</sequence>
<dbReference type="STRING" id="213810.RUM_08480"/>
<dbReference type="KEGG" id="rch:RUM_08480"/>
<dbReference type="PATRIC" id="fig|213810.4.peg.762"/>
<proteinExistence type="predicted"/>
<evidence type="ECO:0000313" key="3">
    <source>
        <dbReference type="Proteomes" id="UP000007054"/>
    </source>
</evidence>
<accession>D4LBN3</accession>
<evidence type="ECO:0000313" key="2">
    <source>
        <dbReference type="EMBL" id="CBL17028.1"/>
    </source>
</evidence>
<dbReference type="Proteomes" id="UP000007054">
    <property type="component" value="Chromosome"/>
</dbReference>
<dbReference type="HOGENOM" id="CLU_2248146_0_0_9"/>
<dbReference type="EMBL" id="FP929052">
    <property type="protein sequence ID" value="CBL17028.1"/>
    <property type="molecule type" value="Genomic_DNA"/>
</dbReference>
<name>D4LBN3_RUMC1</name>
<dbReference type="AlphaFoldDB" id="D4LBN3"/>
<organism evidence="2 3">
    <name type="scientific">Ruminococcus champanellensis (strain DSM 18848 / JCM 17042 / KCTC 15320 / 18P13)</name>
    <dbReference type="NCBI Taxonomy" id="213810"/>
    <lineage>
        <taxon>Bacteria</taxon>
        <taxon>Bacillati</taxon>
        <taxon>Bacillota</taxon>
        <taxon>Clostridia</taxon>
        <taxon>Eubacteriales</taxon>
        <taxon>Oscillospiraceae</taxon>
        <taxon>Ruminococcus</taxon>
    </lineage>
</organism>